<feature type="transmembrane region" description="Helical" evidence="1">
    <location>
        <begin position="7"/>
        <end position="27"/>
    </location>
</feature>
<keyword evidence="1" id="KW-0472">Membrane</keyword>
<dbReference type="Proteomes" id="UP000549913">
    <property type="component" value="Unassembled WGS sequence"/>
</dbReference>
<protein>
    <submittedName>
        <fullName evidence="2">Uncharacterized protein</fullName>
    </submittedName>
</protein>
<comment type="caution">
    <text evidence="2">The sequence shown here is derived from an EMBL/GenBank/DDBJ whole genome shotgun (WGS) entry which is preliminary data.</text>
</comment>
<dbReference type="AlphaFoldDB" id="A0A852SRW6"/>
<gene>
    <name evidence="2" type="ORF">BJ984_002767</name>
</gene>
<sequence length="78" mass="8459">MIDWGAFLIVAVASLVSTAVVVSLYSFGLRFQSLTHPDAATGEPVRPGWARALSYLCFGLSVCAVLFGIYLIVPFLHR</sequence>
<proteinExistence type="predicted"/>
<evidence type="ECO:0000313" key="3">
    <source>
        <dbReference type="Proteomes" id="UP000549913"/>
    </source>
</evidence>
<feature type="transmembrane region" description="Helical" evidence="1">
    <location>
        <begin position="52"/>
        <end position="73"/>
    </location>
</feature>
<evidence type="ECO:0000256" key="1">
    <source>
        <dbReference type="SAM" id="Phobius"/>
    </source>
</evidence>
<keyword evidence="1" id="KW-0812">Transmembrane</keyword>
<organism evidence="2 3">
    <name type="scientific">Herbiconiux flava</name>
    <dbReference type="NCBI Taxonomy" id="881268"/>
    <lineage>
        <taxon>Bacteria</taxon>
        <taxon>Bacillati</taxon>
        <taxon>Actinomycetota</taxon>
        <taxon>Actinomycetes</taxon>
        <taxon>Micrococcales</taxon>
        <taxon>Microbacteriaceae</taxon>
        <taxon>Herbiconiux</taxon>
    </lineage>
</organism>
<keyword evidence="3" id="KW-1185">Reference proteome</keyword>
<dbReference type="RefSeq" id="WP_179548517.1">
    <property type="nucleotide sequence ID" value="NZ_BSEW01000002.1"/>
</dbReference>
<keyword evidence="1" id="KW-1133">Transmembrane helix</keyword>
<reference evidence="2 3" key="1">
    <citation type="submission" date="2020-07" db="EMBL/GenBank/DDBJ databases">
        <title>Sequencing the genomes of 1000 actinobacteria strains.</title>
        <authorList>
            <person name="Klenk H.-P."/>
        </authorList>
    </citation>
    <scope>NUCLEOTIDE SEQUENCE [LARGE SCALE GENOMIC DNA]</scope>
    <source>
        <strain evidence="2 3">DSM 26474</strain>
    </source>
</reference>
<evidence type="ECO:0000313" key="2">
    <source>
        <dbReference type="EMBL" id="NYD71609.1"/>
    </source>
</evidence>
<dbReference type="EMBL" id="JACCBM010000001">
    <property type="protein sequence ID" value="NYD71609.1"/>
    <property type="molecule type" value="Genomic_DNA"/>
</dbReference>
<accession>A0A852SRW6</accession>
<name>A0A852SRW6_9MICO</name>